<evidence type="ECO:0000313" key="2">
    <source>
        <dbReference type="EMBL" id="TGG82326.1"/>
    </source>
</evidence>
<feature type="region of interest" description="Disordered" evidence="1">
    <location>
        <begin position="1"/>
        <end position="102"/>
    </location>
</feature>
<evidence type="ECO:0000313" key="3">
    <source>
        <dbReference type="Proteomes" id="UP000298111"/>
    </source>
</evidence>
<organism evidence="2 3">
    <name type="scientific">Streptomyces albus</name>
    <dbReference type="NCBI Taxonomy" id="1888"/>
    <lineage>
        <taxon>Bacteria</taxon>
        <taxon>Bacillati</taxon>
        <taxon>Actinomycetota</taxon>
        <taxon>Actinomycetes</taxon>
        <taxon>Kitasatosporales</taxon>
        <taxon>Streptomycetaceae</taxon>
        <taxon>Streptomyces</taxon>
    </lineage>
</organism>
<dbReference type="GeneID" id="75184792"/>
<dbReference type="RefSeq" id="WP_016467866.1">
    <property type="nucleotide sequence ID" value="NZ_BBQG01000040.1"/>
</dbReference>
<feature type="compositionally biased region" description="Low complexity" evidence="1">
    <location>
        <begin position="31"/>
        <end position="47"/>
    </location>
</feature>
<dbReference type="AlphaFoldDB" id="A0A6C1BXC5"/>
<reference evidence="2 3" key="1">
    <citation type="submission" date="2018-10" db="EMBL/GenBank/DDBJ databases">
        <title>Isolation of pseudouridimycin from Streptomyces albus DSM 40763.</title>
        <authorList>
            <person name="Rosenqvist P."/>
            <person name="Metsae-Ketelae M."/>
            <person name="Virta P."/>
        </authorList>
    </citation>
    <scope>NUCLEOTIDE SEQUENCE [LARGE SCALE GENOMIC DNA]</scope>
    <source>
        <strain evidence="2 3">DSM 40763</strain>
    </source>
</reference>
<dbReference type="Proteomes" id="UP000298111">
    <property type="component" value="Unassembled WGS sequence"/>
</dbReference>
<protein>
    <submittedName>
        <fullName evidence="2">Uncharacterized protein</fullName>
    </submittedName>
</protein>
<comment type="caution">
    <text evidence="2">The sequence shown here is derived from an EMBL/GenBank/DDBJ whole genome shotgun (WGS) entry which is preliminary data.</text>
</comment>
<feature type="compositionally biased region" description="Gly residues" evidence="1">
    <location>
        <begin position="93"/>
        <end position="102"/>
    </location>
</feature>
<feature type="compositionally biased region" description="Low complexity" evidence="1">
    <location>
        <begin position="80"/>
        <end position="92"/>
    </location>
</feature>
<gene>
    <name evidence="2" type="ORF">D8771_17200</name>
</gene>
<evidence type="ECO:0000256" key="1">
    <source>
        <dbReference type="SAM" id="MobiDB-lite"/>
    </source>
</evidence>
<sequence>MAHEPTASPAPDHDPAHEGDRAAETPGTDDGPGLFSPGFSSPSFGSPHLAAGSELGEDEAERVRDAVAEADDAAADADADAAPGERPGPGDAAPGGTGHAAR</sequence>
<name>A0A6C1BXC5_9ACTN</name>
<dbReference type="EMBL" id="RCIY01000062">
    <property type="protein sequence ID" value="TGG82326.1"/>
    <property type="molecule type" value="Genomic_DNA"/>
</dbReference>
<feature type="compositionally biased region" description="Basic and acidic residues" evidence="1">
    <location>
        <begin position="11"/>
        <end position="23"/>
    </location>
</feature>
<feature type="compositionally biased region" description="Acidic residues" evidence="1">
    <location>
        <begin position="68"/>
        <end position="79"/>
    </location>
</feature>
<accession>A0A6C1BXC5</accession>
<proteinExistence type="predicted"/>